<comment type="caution">
    <text evidence="4">The sequence shown here is derived from an EMBL/GenBank/DDBJ whole genome shotgun (WGS) entry which is preliminary data.</text>
</comment>
<feature type="transmembrane region" description="Helical" evidence="3">
    <location>
        <begin position="218"/>
        <end position="239"/>
    </location>
</feature>
<evidence type="ECO:0000256" key="2">
    <source>
        <dbReference type="SAM" id="MobiDB-lite"/>
    </source>
</evidence>
<keyword evidence="3" id="KW-1133">Transmembrane helix</keyword>
<evidence type="ECO:0000313" key="4">
    <source>
        <dbReference type="EMBL" id="MEB3751139.1"/>
    </source>
</evidence>
<keyword evidence="3" id="KW-0472">Membrane</keyword>
<dbReference type="Gene3D" id="1.10.510.10">
    <property type="entry name" value="Transferase(Phosphotransferase) domain 1"/>
    <property type="match status" value="1"/>
</dbReference>
<dbReference type="Gene3D" id="1.25.40.680">
    <property type="entry name" value="Type VII secretion system EssB, C-terminal-like domain"/>
    <property type="match status" value="1"/>
</dbReference>
<dbReference type="RefSeq" id="WP_033021723.1">
    <property type="nucleotide sequence ID" value="NZ_JPYA02000002.1"/>
</dbReference>
<feature type="region of interest" description="Disordered" evidence="2">
    <location>
        <begin position="354"/>
        <end position="428"/>
    </location>
</feature>
<feature type="compositionally biased region" description="Polar residues" evidence="2">
    <location>
        <begin position="399"/>
        <end position="428"/>
    </location>
</feature>
<dbReference type="EMBL" id="JPYA02000002">
    <property type="protein sequence ID" value="MEB3751139.1"/>
    <property type="molecule type" value="Genomic_DNA"/>
</dbReference>
<evidence type="ECO:0000313" key="5">
    <source>
        <dbReference type="Proteomes" id="UP000029267"/>
    </source>
</evidence>
<protein>
    <recommendedName>
        <fullName evidence="6">Type VII secretion protein EssB</fullName>
    </recommendedName>
</protein>
<dbReference type="Proteomes" id="UP000029267">
    <property type="component" value="Unassembled WGS sequence"/>
</dbReference>
<keyword evidence="3" id="KW-0812">Transmembrane</keyword>
<dbReference type="InterPro" id="IPR018778">
    <property type="entry name" value="T7SS_EssB"/>
</dbReference>
<proteinExistence type="inferred from homology"/>
<dbReference type="Pfam" id="PF10140">
    <property type="entry name" value="YukC"/>
    <property type="match status" value="1"/>
</dbReference>
<feature type="compositionally biased region" description="Basic and acidic residues" evidence="2">
    <location>
        <begin position="354"/>
        <end position="369"/>
    </location>
</feature>
<comment type="similarity">
    <text evidence="1">Belongs to the EssB family.</text>
</comment>
<organism evidence="4 5">
    <name type="scientific">Geobacillus icigianus</name>
    <dbReference type="NCBI Taxonomy" id="1430331"/>
    <lineage>
        <taxon>Bacteria</taxon>
        <taxon>Bacillati</taxon>
        <taxon>Bacillota</taxon>
        <taxon>Bacilli</taxon>
        <taxon>Bacillales</taxon>
        <taxon>Anoxybacillaceae</taxon>
        <taxon>Geobacillus</taxon>
    </lineage>
</organism>
<accession>A0ABU6BHI1</accession>
<sequence>MNEKRTYLEIQVDAVMTGDQPYVLVFQRAKLKMQHPLELEIIKEADPCIKRDINVSEDEVRMVIQPPSSFLPFAAVKKMSLLSRIRAALQLVSKVKHHSARRLILIVCPENLVFNRALEPFFLHVGVKESLPPDEWNDERLLREVKATVLALTEGEYRFDEYLKFHETLKCSPMAKELWQADHFDELLAFLEKWADEEEEKERSQVHISKKRWNAQRYIFFSAIGLLIPAIIYVLYSFFLAQPKQEAYIQGTEWFLQNKYSDVITALEDYAPEDMPYVIQYELAFSYVMTESLTEKQRETVLNNITLKTDEPYMLYWIYIGRGQNEEALELARTMEDRDLIVYALLKYREQMKGDTELSGAEKQRKLEDIDQEIEEYERERKETETSLEEERTRGEQLPASTPATNLSGETTPSSHESPAINHQESKK</sequence>
<dbReference type="InterPro" id="IPR042565">
    <property type="entry name" value="T7SS_EssB_C"/>
</dbReference>
<name>A0ABU6BHI1_9BACL</name>
<evidence type="ECO:0000256" key="3">
    <source>
        <dbReference type="SAM" id="Phobius"/>
    </source>
</evidence>
<gene>
    <name evidence="4" type="ORF">EP10_001980</name>
</gene>
<keyword evidence="5" id="KW-1185">Reference proteome</keyword>
<feature type="compositionally biased region" description="Basic and acidic residues" evidence="2">
    <location>
        <begin position="378"/>
        <end position="395"/>
    </location>
</feature>
<evidence type="ECO:0000256" key="1">
    <source>
        <dbReference type="ARBA" id="ARBA00010163"/>
    </source>
</evidence>
<dbReference type="NCBIfam" id="TIGR03926">
    <property type="entry name" value="T7_EssB"/>
    <property type="match status" value="1"/>
</dbReference>
<reference evidence="4 5" key="1">
    <citation type="journal article" date="2014" name="Genome Announc.">
        <title>Draft Genome Sequence of Geobacillus icigianus Strain G1w1T Isolated from Hot Springs in the Valley of Geysers, Kamchatka (Russian Federation).</title>
        <authorList>
            <person name="Bryanskaya A.V."/>
            <person name="Rozanov A.S."/>
            <person name="Logacheva M.D."/>
            <person name="Kotenko A.V."/>
            <person name="Peltek S.E."/>
        </authorList>
    </citation>
    <scope>NUCLEOTIDE SEQUENCE [LARGE SCALE GENOMIC DNA]</scope>
    <source>
        <strain evidence="4 5">G1w1</strain>
    </source>
</reference>
<evidence type="ECO:0008006" key="6">
    <source>
        <dbReference type="Google" id="ProtNLM"/>
    </source>
</evidence>